<evidence type="ECO:0000256" key="2">
    <source>
        <dbReference type="ARBA" id="ARBA00022618"/>
    </source>
</evidence>
<dbReference type="AlphaFoldDB" id="A0A9Q1KZQ5"/>
<evidence type="ECO:0000259" key="6">
    <source>
        <dbReference type="SMART" id="SM01332"/>
    </source>
</evidence>
<dbReference type="InterPro" id="IPR004367">
    <property type="entry name" value="Cyclin_C-dom"/>
</dbReference>
<gene>
    <name evidence="7" type="ORF">Cgig2_007346</name>
</gene>
<keyword evidence="2" id="KW-0132">Cell division</keyword>
<evidence type="ECO:0000256" key="5">
    <source>
        <dbReference type="SAM" id="MobiDB-lite"/>
    </source>
</evidence>
<dbReference type="InterPro" id="IPR039361">
    <property type="entry name" value="Cyclin"/>
</dbReference>
<dbReference type="InterPro" id="IPR036915">
    <property type="entry name" value="Cyclin-like_sf"/>
</dbReference>
<organism evidence="7 8">
    <name type="scientific">Carnegiea gigantea</name>
    <dbReference type="NCBI Taxonomy" id="171969"/>
    <lineage>
        <taxon>Eukaryota</taxon>
        <taxon>Viridiplantae</taxon>
        <taxon>Streptophyta</taxon>
        <taxon>Embryophyta</taxon>
        <taxon>Tracheophyta</taxon>
        <taxon>Spermatophyta</taxon>
        <taxon>Magnoliopsida</taxon>
        <taxon>eudicotyledons</taxon>
        <taxon>Gunneridae</taxon>
        <taxon>Pentapetalae</taxon>
        <taxon>Caryophyllales</taxon>
        <taxon>Cactineae</taxon>
        <taxon>Cactaceae</taxon>
        <taxon>Cactoideae</taxon>
        <taxon>Echinocereeae</taxon>
        <taxon>Carnegiea</taxon>
    </lineage>
</organism>
<feature type="compositionally biased region" description="Low complexity" evidence="5">
    <location>
        <begin position="276"/>
        <end position="290"/>
    </location>
</feature>
<feature type="region of interest" description="Disordered" evidence="5">
    <location>
        <begin position="273"/>
        <end position="299"/>
    </location>
</feature>
<sequence length="299" mass="33328">MADIIFDPEVEPSSTLLLCDETKDFCFDDLNDHHDGDQSPSWFNNASGSEPLIHLPALSEEGFASMVERETDYLPKQDYLSRLRCGELNLGARKEAFDWISKVGDPKFMFEAKTIQRMELLVLDTLNWKMNPVTPCSFLDYSLEKLSDSHNNNKSLSNITKVVNKSMQLILCTFRGIDFLEFRPSEIAAAVAMFVSAELQAVDIDKAISCLSHLEKDRVLKCIEMIKGVSNVKKRSTSTRHGEVGHSPDGLLDNAACFSFKSDDLTAKTRVESCPTTGSHVSTSTVSSSGCPETKRQRL</sequence>
<keyword evidence="4" id="KW-0131">Cell cycle</keyword>
<dbReference type="PANTHER" id="PTHR10177">
    <property type="entry name" value="CYCLINS"/>
    <property type="match status" value="1"/>
</dbReference>
<dbReference type="SMART" id="SM01332">
    <property type="entry name" value="Cyclin_C"/>
    <property type="match status" value="1"/>
</dbReference>
<dbReference type="EMBL" id="JAKOGI010000007">
    <property type="protein sequence ID" value="KAJ8451863.1"/>
    <property type="molecule type" value="Genomic_DNA"/>
</dbReference>
<evidence type="ECO:0000256" key="3">
    <source>
        <dbReference type="ARBA" id="ARBA00023127"/>
    </source>
</evidence>
<name>A0A9Q1KZQ5_9CARY</name>
<dbReference type="OrthoDB" id="5590282at2759"/>
<feature type="domain" description="Cyclin C-terminal" evidence="6">
    <location>
        <begin position="133"/>
        <end position="249"/>
    </location>
</feature>
<comment type="similarity">
    <text evidence="1">Belongs to the cyclin family. Cyclin D subfamily.</text>
</comment>
<dbReference type="GO" id="GO:0051301">
    <property type="term" value="P:cell division"/>
    <property type="evidence" value="ECO:0007669"/>
    <property type="project" value="UniProtKB-KW"/>
</dbReference>
<evidence type="ECO:0000313" key="8">
    <source>
        <dbReference type="Proteomes" id="UP001153076"/>
    </source>
</evidence>
<dbReference type="CDD" id="cd20544">
    <property type="entry name" value="CYCLIN_AtCycD-like_rpt2"/>
    <property type="match status" value="1"/>
</dbReference>
<accession>A0A9Q1KZQ5</accession>
<dbReference type="Gene3D" id="1.10.472.10">
    <property type="entry name" value="Cyclin-like"/>
    <property type="match status" value="2"/>
</dbReference>
<evidence type="ECO:0000256" key="4">
    <source>
        <dbReference type="ARBA" id="ARBA00023306"/>
    </source>
</evidence>
<dbReference type="Proteomes" id="UP001153076">
    <property type="component" value="Unassembled WGS sequence"/>
</dbReference>
<protein>
    <recommendedName>
        <fullName evidence="6">Cyclin C-terminal domain-containing protein</fullName>
    </recommendedName>
</protein>
<proteinExistence type="inferred from homology"/>
<reference evidence="7" key="1">
    <citation type="submission" date="2022-04" db="EMBL/GenBank/DDBJ databases">
        <title>Carnegiea gigantea Genome sequencing and assembly v2.</title>
        <authorList>
            <person name="Copetti D."/>
            <person name="Sanderson M.J."/>
            <person name="Burquez A."/>
            <person name="Wojciechowski M.F."/>
        </authorList>
    </citation>
    <scope>NUCLEOTIDE SEQUENCE</scope>
    <source>
        <strain evidence="7">SGP5-SGP5p</strain>
        <tissue evidence="7">Aerial part</tissue>
    </source>
</reference>
<evidence type="ECO:0000313" key="7">
    <source>
        <dbReference type="EMBL" id="KAJ8451863.1"/>
    </source>
</evidence>
<dbReference type="Pfam" id="PF02984">
    <property type="entry name" value="Cyclin_C"/>
    <property type="match status" value="1"/>
</dbReference>
<dbReference type="SUPFAM" id="SSF47954">
    <property type="entry name" value="Cyclin-like"/>
    <property type="match status" value="2"/>
</dbReference>
<keyword evidence="8" id="KW-1185">Reference proteome</keyword>
<dbReference type="FunFam" id="1.10.472.10:FF:000040">
    <property type="entry name" value="D6-type cyclin"/>
    <property type="match status" value="1"/>
</dbReference>
<evidence type="ECO:0000256" key="1">
    <source>
        <dbReference type="ARBA" id="ARBA00009065"/>
    </source>
</evidence>
<comment type="caution">
    <text evidence="7">The sequence shown here is derived from an EMBL/GenBank/DDBJ whole genome shotgun (WGS) entry which is preliminary data.</text>
</comment>
<keyword evidence="3" id="KW-0195">Cyclin</keyword>